<evidence type="ECO:0000313" key="1">
    <source>
        <dbReference type="EMBL" id="GCA64782.1"/>
    </source>
</evidence>
<gene>
    <name evidence="1" type="ORF">KIPB_015373</name>
</gene>
<name>A0A391PC19_9EUKA</name>
<keyword evidence="2" id="KW-1185">Reference proteome</keyword>
<feature type="non-terminal residue" evidence="1">
    <location>
        <position position="33"/>
    </location>
</feature>
<organism evidence="1 2">
    <name type="scientific">Kipferlia bialata</name>
    <dbReference type="NCBI Taxonomy" id="797122"/>
    <lineage>
        <taxon>Eukaryota</taxon>
        <taxon>Metamonada</taxon>
        <taxon>Carpediemonas-like organisms</taxon>
        <taxon>Kipferlia</taxon>
    </lineage>
</organism>
<dbReference type="Proteomes" id="UP000265618">
    <property type="component" value="Unassembled WGS sequence"/>
</dbReference>
<reference evidence="1 2" key="1">
    <citation type="journal article" date="2018" name="PLoS ONE">
        <title>The draft genome of Kipferlia bialata reveals reductive genome evolution in fornicate parasites.</title>
        <authorList>
            <person name="Tanifuji G."/>
            <person name="Takabayashi S."/>
            <person name="Kume K."/>
            <person name="Takagi M."/>
            <person name="Nakayama T."/>
            <person name="Kamikawa R."/>
            <person name="Inagaki Y."/>
            <person name="Hashimoto T."/>
        </authorList>
    </citation>
    <scope>NUCLEOTIDE SEQUENCE [LARGE SCALE GENOMIC DNA]</scope>
    <source>
        <strain evidence="1">NY0173</strain>
    </source>
</reference>
<sequence length="33" mass="3564">MGGASPYYSVSYGTQSRVIDMEGAQMIRAGHNE</sequence>
<comment type="caution">
    <text evidence="1">The sequence shown here is derived from an EMBL/GenBank/DDBJ whole genome shotgun (WGS) entry which is preliminary data.</text>
</comment>
<protein>
    <submittedName>
        <fullName evidence="1">Uncharacterized protein</fullName>
    </submittedName>
</protein>
<accession>A0A391PC19</accession>
<proteinExistence type="predicted"/>
<dbReference type="AlphaFoldDB" id="A0A391PC19"/>
<evidence type="ECO:0000313" key="2">
    <source>
        <dbReference type="Proteomes" id="UP000265618"/>
    </source>
</evidence>
<dbReference type="EMBL" id="BDIP01008563">
    <property type="protein sequence ID" value="GCA64782.1"/>
    <property type="molecule type" value="Genomic_DNA"/>
</dbReference>